<protein>
    <submittedName>
        <fullName evidence="1">Uncharacterized protein</fullName>
    </submittedName>
</protein>
<keyword evidence="2" id="KW-1185">Reference proteome</keyword>
<comment type="caution">
    <text evidence="1">The sequence shown here is derived from an EMBL/GenBank/DDBJ whole genome shotgun (WGS) entry which is preliminary data.</text>
</comment>
<reference evidence="1 2" key="1">
    <citation type="submission" date="2022-12" db="EMBL/GenBank/DDBJ databases">
        <title>Chromosome-level genome assembly of true bugs.</title>
        <authorList>
            <person name="Ma L."/>
            <person name="Li H."/>
        </authorList>
    </citation>
    <scope>NUCLEOTIDE SEQUENCE [LARGE SCALE GENOMIC DNA]</scope>
    <source>
        <strain evidence="1">Lab_2022b</strain>
    </source>
</reference>
<name>A0AAW1DP89_9HEMI</name>
<gene>
    <name evidence="1" type="ORF">O3M35_005630</name>
</gene>
<accession>A0AAW1DP89</accession>
<evidence type="ECO:0000313" key="2">
    <source>
        <dbReference type="Proteomes" id="UP001461498"/>
    </source>
</evidence>
<sequence>MTTRSLGLSKLLLGICKLHVKERNFFARKISTSFILLNKIKTCPEIKYETDKTESTKNINVSKQLLENSLIWKKPIEEKEILIYRDTFNEYVRKLGISSKNDELLSLENQDSVFLENKAKYDKISRYKHQIFDLALLLKCSPHEAYQALIKHPFLSQSKISTLKTKADLITVIFVS</sequence>
<dbReference type="Proteomes" id="UP001461498">
    <property type="component" value="Unassembled WGS sequence"/>
</dbReference>
<dbReference type="EMBL" id="JAPXFL010000002">
    <property type="protein sequence ID" value="KAK9510963.1"/>
    <property type="molecule type" value="Genomic_DNA"/>
</dbReference>
<proteinExistence type="predicted"/>
<evidence type="ECO:0000313" key="1">
    <source>
        <dbReference type="EMBL" id="KAK9510963.1"/>
    </source>
</evidence>
<organism evidence="1 2">
    <name type="scientific">Rhynocoris fuscipes</name>
    <dbReference type="NCBI Taxonomy" id="488301"/>
    <lineage>
        <taxon>Eukaryota</taxon>
        <taxon>Metazoa</taxon>
        <taxon>Ecdysozoa</taxon>
        <taxon>Arthropoda</taxon>
        <taxon>Hexapoda</taxon>
        <taxon>Insecta</taxon>
        <taxon>Pterygota</taxon>
        <taxon>Neoptera</taxon>
        <taxon>Paraneoptera</taxon>
        <taxon>Hemiptera</taxon>
        <taxon>Heteroptera</taxon>
        <taxon>Panheteroptera</taxon>
        <taxon>Cimicomorpha</taxon>
        <taxon>Reduviidae</taxon>
        <taxon>Harpactorinae</taxon>
        <taxon>Harpactorini</taxon>
        <taxon>Rhynocoris</taxon>
    </lineage>
</organism>
<dbReference type="AlphaFoldDB" id="A0AAW1DP89"/>